<evidence type="ECO:0000256" key="6">
    <source>
        <dbReference type="ARBA" id="ARBA00022692"/>
    </source>
</evidence>
<dbReference type="SUPFAM" id="SSF50156">
    <property type="entry name" value="PDZ domain-like"/>
    <property type="match status" value="1"/>
</dbReference>
<keyword evidence="4" id="KW-1003">Cell membrane</keyword>
<comment type="subcellular location">
    <subcellularLocation>
        <location evidence="1">Cell inner membrane</location>
    </subcellularLocation>
</comment>
<dbReference type="GO" id="GO:0005886">
    <property type="term" value="C:plasma membrane"/>
    <property type="evidence" value="ECO:0007669"/>
    <property type="project" value="UniProtKB-SubCell"/>
</dbReference>
<name>A0A5Q0TFE4_9VIBR</name>
<dbReference type="NCBIfam" id="TIGR01713">
    <property type="entry name" value="typeII_sec_gspC"/>
    <property type="match status" value="1"/>
</dbReference>
<gene>
    <name evidence="12" type="primary">gspC</name>
    <name evidence="12" type="ORF">GFB47_10845</name>
</gene>
<evidence type="ECO:0000256" key="8">
    <source>
        <dbReference type="ARBA" id="ARBA00022989"/>
    </source>
</evidence>
<dbReference type="RefSeq" id="WP_153447980.1">
    <property type="nucleotide sequence ID" value="NZ_CP045699.1"/>
</dbReference>
<keyword evidence="5" id="KW-0997">Cell inner membrane</keyword>
<keyword evidence="8 10" id="KW-1133">Transmembrane helix</keyword>
<dbReference type="Pfam" id="PF11356">
    <property type="entry name" value="T2SSC"/>
    <property type="match status" value="1"/>
</dbReference>
<keyword evidence="7" id="KW-0653">Protein transport</keyword>
<dbReference type="Gene3D" id="2.30.42.10">
    <property type="match status" value="1"/>
</dbReference>
<feature type="domain" description="Type II secretion system protein GspC N-terminal" evidence="11">
    <location>
        <begin position="35"/>
        <end position="175"/>
    </location>
</feature>
<dbReference type="Proteomes" id="UP000348942">
    <property type="component" value="Chromosome 1"/>
</dbReference>
<dbReference type="Gene3D" id="2.30.30.830">
    <property type="match status" value="1"/>
</dbReference>
<dbReference type="InterPro" id="IPR024961">
    <property type="entry name" value="T2SS_GspC_N"/>
</dbReference>
<dbReference type="GO" id="GO:0015627">
    <property type="term" value="C:type II protein secretion system complex"/>
    <property type="evidence" value="ECO:0007669"/>
    <property type="project" value="InterPro"/>
</dbReference>
<protein>
    <submittedName>
        <fullName evidence="12">Type II secretion system protein GspC</fullName>
    </submittedName>
</protein>
<keyword evidence="6 10" id="KW-0812">Transmembrane</keyword>
<accession>A0A5Q0TFE4</accession>
<comment type="similarity">
    <text evidence="2">Belongs to the GSP C family.</text>
</comment>
<evidence type="ECO:0000256" key="5">
    <source>
        <dbReference type="ARBA" id="ARBA00022519"/>
    </source>
</evidence>
<evidence type="ECO:0000313" key="12">
    <source>
        <dbReference type="EMBL" id="QGA65842.1"/>
    </source>
</evidence>
<organism evidence="12 13">
    <name type="scientific">Vibrio algicola</name>
    <dbReference type="NCBI Taxonomy" id="2662262"/>
    <lineage>
        <taxon>Bacteria</taxon>
        <taxon>Pseudomonadati</taxon>
        <taxon>Pseudomonadota</taxon>
        <taxon>Gammaproteobacteria</taxon>
        <taxon>Vibrionales</taxon>
        <taxon>Vibrionaceae</taxon>
        <taxon>Vibrio</taxon>
    </lineage>
</organism>
<keyword evidence="9 10" id="KW-0472">Membrane</keyword>
<dbReference type="InterPro" id="IPR001639">
    <property type="entry name" value="T2SS_protein-GspC"/>
</dbReference>
<reference evidence="12 13" key="1">
    <citation type="submission" date="2019-10" db="EMBL/GenBank/DDBJ databases">
        <title>Vibrio sp. nov., isolated from Coralline algae surface.</title>
        <authorList>
            <person name="Geng Y."/>
            <person name="Zhang X."/>
        </authorList>
    </citation>
    <scope>NUCLEOTIDE SEQUENCE [LARGE SCALE GENOMIC DNA]</scope>
    <source>
        <strain evidence="12 13">SM1977</strain>
    </source>
</reference>
<dbReference type="EMBL" id="CP045699">
    <property type="protein sequence ID" value="QGA65842.1"/>
    <property type="molecule type" value="Genomic_DNA"/>
</dbReference>
<dbReference type="InterPro" id="IPR036034">
    <property type="entry name" value="PDZ_sf"/>
</dbReference>
<dbReference type="GO" id="GO:0015628">
    <property type="term" value="P:protein secretion by the type II secretion system"/>
    <property type="evidence" value="ECO:0007669"/>
    <property type="project" value="InterPro"/>
</dbReference>
<evidence type="ECO:0000256" key="10">
    <source>
        <dbReference type="SAM" id="Phobius"/>
    </source>
</evidence>
<evidence type="ECO:0000256" key="1">
    <source>
        <dbReference type="ARBA" id="ARBA00004533"/>
    </source>
</evidence>
<keyword evidence="3" id="KW-0813">Transport</keyword>
<evidence type="ECO:0000256" key="7">
    <source>
        <dbReference type="ARBA" id="ARBA00022927"/>
    </source>
</evidence>
<proteinExistence type="inferred from homology"/>
<dbReference type="AlphaFoldDB" id="A0A5Q0TFE4"/>
<sequence>MSSSMALKTDLRGQLTQISTRLLSHQAVIAYACTLLLLAIIAWILGVLVWFVITPAPTVSHWVAPNVSSRHVINNNHGDHVSKLVRSDLFGNYNQESIANEAVAKNAPQTRLKLSLVGAVASNNPKLSLAVIANQGKQSTYGLGETIDGTRVTLKSVLPDRVIISNQGQDETLMLEGIDYSKMNQPSAPIKEAPSSSSDLTAIRTEISKDPQKIFQYLRLSQVMDEGKLKGYRVRPGQKRELFDSVGLKDGDIATVLNGHDLTDPSQMTALWKDALSAQEWNLSVERDGQIHDIYIEF</sequence>
<evidence type="ECO:0000313" key="13">
    <source>
        <dbReference type="Proteomes" id="UP000348942"/>
    </source>
</evidence>
<evidence type="ECO:0000256" key="4">
    <source>
        <dbReference type="ARBA" id="ARBA00022475"/>
    </source>
</evidence>
<evidence type="ECO:0000256" key="9">
    <source>
        <dbReference type="ARBA" id="ARBA00023136"/>
    </source>
</evidence>
<evidence type="ECO:0000256" key="2">
    <source>
        <dbReference type="ARBA" id="ARBA00007986"/>
    </source>
</evidence>
<evidence type="ECO:0000259" key="11">
    <source>
        <dbReference type="Pfam" id="PF11356"/>
    </source>
</evidence>
<evidence type="ECO:0000256" key="3">
    <source>
        <dbReference type="ARBA" id="ARBA00022448"/>
    </source>
</evidence>
<keyword evidence="13" id="KW-1185">Reference proteome</keyword>
<feature type="transmembrane region" description="Helical" evidence="10">
    <location>
        <begin position="28"/>
        <end position="53"/>
    </location>
</feature>